<sequence length="358" mass="41282">MRKLDWYIIKKFLGSFFLSIALIIVIVVVFDISEKLGHFLEKDAPLKAIIFDYYVNFIPYFVNMFSSLFIFISVIFFTSRLAQNTEIVPMLSSGISFYRLMVPYILCAVFIGLLNLLLANFVIPDVNKERIAFERVYVKKPYQNSNTNIHIQFDSNTYYYVESFDLRSNVGYRFTREVIENNRLQEKLSAQNIRYDSAKNIWKLVSYVDRKLEPDSEIVAKGNYIEMELPVRPLDFAADYTKVDEQNFKELNALIDKEELRGSSLVVYYRYERIQRFLHPLTAVILTLIGLALSSQKSRQGIGKNLAIGIALAFTFILFLQMAKVFATSGAMPVWLAAMTPIIIYGLIAAFLIKIAPK</sequence>
<comment type="subcellular location">
    <subcellularLocation>
        <location evidence="1">Cell membrane</location>
        <topology evidence="1">Multi-pass membrane protein</topology>
    </subcellularLocation>
</comment>
<keyword evidence="2" id="KW-1003">Cell membrane</keyword>
<dbReference type="Proteomes" id="UP000823612">
    <property type="component" value="Unassembled WGS sequence"/>
</dbReference>
<comment type="caution">
    <text evidence="7">The sequence shown here is derived from an EMBL/GenBank/DDBJ whole genome shotgun (WGS) entry which is preliminary data.</text>
</comment>
<proteinExistence type="predicted"/>
<gene>
    <name evidence="7" type="ORF">IAB08_06880</name>
</gene>
<organism evidence="7 8">
    <name type="scientific">Candidatus Pullibacteroides excrementavium</name>
    <dbReference type="NCBI Taxonomy" id="2840905"/>
    <lineage>
        <taxon>Bacteria</taxon>
        <taxon>Pseudomonadati</taxon>
        <taxon>Bacteroidota</taxon>
        <taxon>Bacteroidia</taxon>
        <taxon>Bacteroidales</taxon>
        <taxon>Candidatus Pullibacteroides</taxon>
    </lineage>
</organism>
<protein>
    <submittedName>
        <fullName evidence="7">LptF/LptG family permease</fullName>
    </submittedName>
</protein>
<keyword evidence="3 6" id="KW-0812">Transmembrane</keyword>
<evidence type="ECO:0000256" key="5">
    <source>
        <dbReference type="ARBA" id="ARBA00023136"/>
    </source>
</evidence>
<evidence type="ECO:0000256" key="4">
    <source>
        <dbReference type="ARBA" id="ARBA00022989"/>
    </source>
</evidence>
<keyword evidence="4 6" id="KW-1133">Transmembrane helix</keyword>
<name>A0A9D9DVQ8_9BACT</name>
<evidence type="ECO:0000313" key="7">
    <source>
        <dbReference type="EMBL" id="MBO8433000.1"/>
    </source>
</evidence>
<evidence type="ECO:0000256" key="3">
    <source>
        <dbReference type="ARBA" id="ARBA00022692"/>
    </source>
</evidence>
<dbReference type="PANTHER" id="PTHR33529">
    <property type="entry name" value="SLR0882 PROTEIN-RELATED"/>
    <property type="match status" value="1"/>
</dbReference>
<feature type="transmembrane region" description="Helical" evidence="6">
    <location>
        <begin position="12"/>
        <end position="33"/>
    </location>
</feature>
<reference evidence="7" key="1">
    <citation type="submission" date="2020-10" db="EMBL/GenBank/DDBJ databases">
        <authorList>
            <person name="Gilroy R."/>
        </authorList>
    </citation>
    <scope>NUCLEOTIDE SEQUENCE</scope>
    <source>
        <strain evidence="7">2889</strain>
    </source>
</reference>
<evidence type="ECO:0000256" key="2">
    <source>
        <dbReference type="ARBA" id="ARBA00022475"/>
    </source>
</evidence>
<dbReference type="AlphaFoldDB" id="A0A9D9DVQ8"/>
<keyword evidence="5 6" id="KW-0472">Membrane</keyword>
<dbReference type="InterPro" id="IPR005495">
    <property type="entry name" value="LptG/LptF_permease"/>
</dbReference>
<feature type="transmembrane region" description="Helical" evidence="6">
    <location>
        <begin position="333"/>
        <end position="353"/>
    </location>
</feature>
<evidence type="ECO:0000313" key="8">
    <source>
        <dbReference type="Proteomes" id="UP000823612"/>
    </source>
</evidence>
<accession>A0A9D9DVQ8</accession>
<feature type="transmembrane region" description="Helical" evidence="6">
    <location>
        <begin position="306"/>
        <end position="327"/>
    </location>
</feature>
<reference evidence="7" key="2">
    <citation type="journal article" date="2021" name="PeerJ">
        <title>Extensive microbial diversity within the chicken gut microbiome revealed by metagenomics and culture.</title>
        <authorList>
            <person name="Gilroy R."/>
            <person name="Ravi A."/>
            <person name="Getino M."/>
            <person name="Pursley I."/>
            <person name="Horton D.L."/>
            <person name="Alikhan N.F."/>
            <person name="Baker D."/>
            <person name="Gharbi K."/>
            <person name="Hall N."/>
            <person name="Watson M."/>
            <person name="Adriaenssens E.M."/>
            <person name="Foster-Nyarko E."/>
            <person name="Jarju S."/>
            <person name="Secka A."/>
            <person name="Antonio M."/>
            <person name="Oren A."/>
            <person name="Chaudhuri R.R."/>
            <person name="La Ragione R."/>
            <person name="Hildebrand F."/>
            <person name="Pallen M.J."/>
        </authorList>
    </citation>
    <scope>NUCLEOTIDE SEQUENCE</scope>
    <source>
        <strain evidence="7">2889</strain>
    </source>
</reference>
<dbReference type="PANTHER" id="PTHR33529:SF8">
    <property type="entry name" value="PERMEASE, YJGP_YJGQ FAMILY"/>
    <property type="match status" value="1"/>
</dbReference>
<dbReference type="EMBL" id="JADIMZ010000101">
    <property type="protein sequence ID" value="MBO8433000.1"/>
    <property type="molecule type" value="Genomic_DNA"/>
</dbReference>
<feature type="transmembrane region" description="Helical" evidence="6">
    <location>
        <begin position="97"/>
        <end position="123"/>
    </location>
</feature>
<dbReference type="GO" id="GO:0015920">
    <property type="term" value="P:lipopolysaccharide transport"/>
    <property type="evidence" value="ECO:0007669"/>
    <property type="project" value="TreeGrafter"/>
</dbReference>
<dbReference type="Pfam" id="PF03739">
    <property type="entry name" value="LptF_LptG"/>
    <property type="match status" value="1"/>
</dbReference>
<evidence type="ECO:0000256" key="6">
    <source>
        <dbReference type="SAM" id="Phobius"/>
    </source>
</evidence>
<dbReference type="GO" id="GO:0043190">
    <property type="term" value="C:ATP-binding cassette (ABC) transporter complex"/>
    <property type="evidence" value="ECO:0007669"/>
    <property type="project" value="TreeGrafter"/>
</dbReference>
<feature type="transmembrane region" description="Helical" evidence="6">
    <location>
        <begin position="53"/>
        <end position="77"/>
    </location>
</feature>
<feature type="transmembrane region" description="Helical" evidence="6">
    <location>
        <begin position="277"/>
        <end position="294"/>
    </location>
</feature>
<evidence type="ECO:0000256" key="1">
    <source>
        <dbReference type="ARBA" id="ARBA00004651"/>
    </source>
</evidence>